<dbReference type="InterPro" id="IPR026001">
    <property type="entry name" value="Abi-like_C"/>
</dbReference>
<dbReference type="Pfam" id="PF14355">
    <property type="entry name" value="Abi_C"/>
    <property type="match status" value="1"/>
</dbReference>
<dbReference type="KEGG" id="ifn:GM661_07460"/>
<evidence type="ECO:0000313" key="2">
    <source>
        <dbReference type="EMBL" id="QTL97836.1"/>
    </source>
</evidence>
<keyword evidence="3" id="KW-1185">Reference proteome</keyword>
<evidence type="ECO:0000259" key="1">
    <source>
        <dbReference type="Pfam" id="PF14355"/>
    </source>
</evidence>
<proteinExistence type="predicted"/>
<dbReference type="Proteomes" id="UP000665020">
    <property type="component" value="Chromosome"/>
</dbReference>
<accession>A0A8A7K7Y7</accession>
<organism evidence="2 3">
    <name type="scientific">Iocasia fonsfrigidae</name>
    <dbReference type="NCBI Taxonomy" id="2682810"/>
    <lineage>
        <taxon>Bacteria</taxon>
        <taxon>Bacillati</taxon>
        <taxon>Bacillota</taxon>
        <taxon>Clostridia</taxon>
        <taxon>Halanaerobiales</taxon>
        <taxon>Halanaerobiaceae</taxon>
        <taxon>Iocasia</taxon>
    </lineage>
</organism>
<dbReference type="EMBL" id="CP046640">
    <property type="protein sequence ID" value="QTL97836.1"/>
    <property type="molecule type" value="Genomic_DNA"/>
</dbReference>
<protein>
    <recommendedName>
        <fullName evidence="1">Abortive infection protein-like C-terminal domain-containing protein</fullName>
    </recommendedName>
</protein>
<name>A0A8A7K7Y7_9FIRM</name>
<dbReference type="AlphaFoldDB" id="A0A8A7K7Y7"/>
<gene>
    <name evidence="2" type="ORF">GM661_07460</name>
</gene>
<evidence type="ECO:0000313" key="3">
    <source>
        <dbReference type="Proteomes" id="UP000665020"/>
    </source>
</evidence>
<sequence length="78" mass="9023">MLLMKQIYNNDSLKQISSGFFSIINGISSLRNELSDAHGKLKKGYYKPEYRHAMLAVNSSKTTSEFLYSSWENRNKKN</sequence>
<feature type="domain" description="Abortive infection protein-like C-terminal" evidence="1">
    <location>
        <begin position="10"/>
        <end position="68"/>
    </location>
</feature>
<reference evidence="2" key="1">
    <citation type="submission" date="2019-12" db="EMBL/GenBank/DDBJ databases">
        <authorList>
            <person name="zhang j."/>
            <person name="sun C.M."/>
        </authorList>
    </citation>
    <scope>NUCLEOTIDE SEQUENCE</scope>
    <source>
        <strain evidence="2">NS-1</strain>
    </source>
</reference>